<dbReference type="PANTHER" id="PTHR43174:SF3">
    <property type="entry name" value="UDP-N-ACETYLGLUCOSAMINE 2-EPIMERASE"/>
    <property type="match status" value="1"/>
</dbReference>
<dbReference type="InterPro" id="IPR029767">
    <property type="entry name" value="WecB-like"/>
</dbReference>
<proteinExistence type="predicted"/>
<dbReference type="Pfam" id="PF02350">
    <property type="entry name" value="Epimerase_2"/>
    <property type="match status" value="1"/>
</dbReference>
<accession>A0A0F9DSV4</accession>
<dbReference type="PANTHER" id="PTHR43174">
    <property type="entry name" value="UDP-N-ACETYLGLUCOSAMINE 2-EPIMERASE"/>
    <property type="match status" value="1"/>
</dbReference>
<sequence>MNSQGEANSKIIEKIKKLFVKEDEVKCNLFFNNHFHSEWFSWDYTFPKKLSNSQIIKKIIPDLIIVEGDRSEMLAGAITGAYLNIPVMHHGGGDVSESIDNKIRFAITMFSDYHLTGNIESYKRLIKMGLPNDKIFNVGEPGLDDILAGKYTPKEKIIEKYNIDKSKPLLLLIYHPNTWEYDFIKENIRQILEAIKELKYPTIGLYANADAGGDIINKFLVKYEAELPYLKLYRHLYKEDFYGLLSVCSALIGNSSAGLTELPSFKKPFICIGTRQKGRLKANNVIETTYQKEEIIEAVKKGLFSDEIKKSLEKLVNPYGDGKSYLKITNIIRKILNIKI</sequence>
<reference evidence="2" key="1">
    <citation type="journal article" date="2015" name="Nature">
        <title>Complex archaea that bridge the gap between prokaryotes and eukaryotes.</title>
        <authorList>
            <person name="Spang A."/>
            <person name="Saw J.H."/>
            <person name="Jorgensen S.L."/>
            <person name="Zaremba-Niedzwiedzka K."/>
            <person name="Martijn J."/>
            <person name="Lind A.E."/>
            <person name="van Eijk R."/>
            <person name="Schleper C."/>
            <person name="Guy L."/>
            <person name="Ettema T.J."/>
        </authorList>
    </citation>
    <scope>NUCLEOTIDE SEQUENCE</scope>
</reference>
<comment type="caution">
    <text evidence="2">The sequence shown here is derived from an EMBL/GenBank/DDBJ whole genome shotgun (WGS) entry which is preliminary data.</text>
</comment>
<dbReference type="Gene3D" id="3.40.50.2000">
    <property type="entry name" value="Glycogen Phosphorylase B"/>
    <property type="match status" value="2"/>
</dbReference>
<protein>
    <recommendedName>
        <fullName evidence="1">UDP-N-acetylglucosamine 2-epimerase domain-containing protein</fullName>
    </recommendedName>
</protein>
<name>A0A0F9DSV4_9ZZZZ</name>
<dbReference type="EMBL" id="LAZR01037980">
    <property type="protein sequence ID" value="KKL20741.1"/>
    <property type="molecule type" value="Genomic_DNA"/>
</dbReference>
<dbReference type="SUPFAM" id="SSF53756">
    <property type="entry name" value="UDP-Glycosyltransferase/glycogen phosphorylase"/>
    <property type="match status" value="1"/>
</dbReference>
<dbReference type="AlphaFoldDB" id="A0A0F9DSV4"/>
<dbReference type="GO" id="GO:0004553">
    <property type="term" value="F:hydrolase activity, hydrolyzing O-glycosyl compounds"/>
    <property type="evidence" value="ECO:0007669"/>
    <property type="project" value="InterPro"/>
</dbReference>
<feature type="domain" description="UDP-N-acetylglucosamine 2-epimerase" evidence="1">
    <location>
        <begin position="53"/>
        <end position="333"/>
    </location>
</feature>
<evidence type="ECO:0000259" key="1">
    <source>
        <dbReference type="Pfam" id="PF02350"/>
    </source>
</evidence>
<dbReference type="InterPro" id="IPR020004">
    <property type="entry name" value="UDP-GlcNAc_Epase"/>
</dbReference>
<dbReference type="GO" id="GO:0006047">
    <property type="term" value="P:UDP-N-acetylglucosamine metabolic process"/>
    <property type="evidence" value="ECO:0007669"/>
    <property type="project" value="InterPro"/>
</dbReference>
<evidence type="ECO:0000313" key="2">
    <source>
        <dbReference type="EMBL" id="KKL20741.1"/>
    </source>
</evidence>
<gene>
    <name evidence="2" type="ORF">LCGC14_2452420</name>
</gene>
<dbReference type="NCBIfam" id="TIGR03568">
    <property type="entry name" value="NeuC_NnaA"/>
    <property type="match status" value="1"/>
</dbReference>
<dbReference type="InterPro" id="IPR003331">
    <property type="entry name" value="UDP_GlcNAc_Epimerase_2_dom"/>
</dbReference>
<organism evidence="2">
    <name type="scientific">marine sediment metagenome</name>
    <dbReference type="NCBI Taxonomy" id="412755"/>
    <lineage>
        <taxon>unclassified sequences</taxon>
        <taxon>metagenomes</taxon>
        <taxon>ecological metagenomes</taxon>
    </lineage>
</organism>